<dbReference type="InterPro" id="IPR050486">
    <property type="entry name" value="Mannose-1P_guanyltransferase"/>
</dbReference>
<keyword evidence="4" id="KW-1185">Reference proteome</keyword>
<accession>A0ABS4NFS6</accession>
<proteinExistence type="predicted"/>
<keyword evidence="1" id="KW-0129">CBS domain</keyword>
<dbReference type="SUPFAM" id="SSF53448">
    <property type="entry name" value="Nucleotide-diphospho-sugar transferases"/>
    <property type="match status" value="1"/>
</dbReference>
<evidence type="ECO:0000313" key="3">
    <source>
        <dbReference type="EMBL" id="MBP2071887.1"/>
    </source>
</evidence>
<dbReference type="InterPro" id="IPR046342">
    <property type="entry name" value="CBS_dom_sf"/>
</dbReference>
<protein>
    <submittedName>
        <fullName evidence="3">dTDP-glucose pyrophosphorylase/predicted transcriptional regulator</fullName>
    </submittedName>
</protein>
<organism evidence="3 4">
    <name type="scientific">Thermoanaerobacterium butyriciformans</name>
    <dbReference type="NCBI Taxonomy" id="1702242"/>
    <lineage>
        <taxon>Bacteria</taxon>
        <taxon>Bacillati</taxon>
        <taxon>Bacillota</taxon>
        <taxon>Clostridia</taxon>
        <taxon>Thermoanaerobacterales</taxon>
        <taxon>Thermoanaerobacteraceae</taxon>
        <taxon>Thermoanaerobacterium</taxon>
    </lineage>
</organism>
<dbReference type="InterPro" id="IPR005835">
    <property type="entry name" value="NTP_transferase_dom"/>
</dbReference>
<name>A0ABS4NFS6_9THEO</name>
<evidence type="ECO:0000313" key="4">
    <source>
        <dbReference type="Proteomes" id="UP001166402"/>
    </source>
</evidence>
<dbReference type="PROSITE" id="PS51371">
    <property type="entry name" value="CBS"/>
    <property type="match status" value="1"/>
</dbReference>
<sequence>MENKVKSVVISDKCIIKNAIKQLNENRLQILLVVDDDDRFVGTVTDGDIRRAILYNVSLEQPVSTIMNKKPKYVYRGQEEVAKELMIKYKIKTIPVIDNEKRVIDLILMEEFIGIKYEYSNKNNSVFIMAGGKGTRLDPFTKILPKPLIPIGDKPIIEIIMKNFKNYGFNDFIISLNYKAEIIKLYFAENPDGYNINFVQEKEFLGTAGSLKLAIDKLNDTFILSNCDVIIDIDFDELLKYHKKNGNHATIVGVVKNMQIPYGVMNVNNGELINMIEKPEYNFVINSGVYVLEPELIGLIPDGQSFNMPDLLLKSKECGYKVGVYPVSSKWFDVGQWEEYRNTLEYFKKVDSL</sequence>
<dbReference type="Pfam" id="PF00571">
    <property type="entry name" value="CBS"/>
    <property type="match status" value="2"/>
</dbReference>
<dbReference type="Pfam" id="PF00483">
    <property type="entry name" value="NTP_transferase"/>
    <property type="match status" value="1"/>
</dbReference>
<evidence type="ECO:0000256" key="1">
    <source>
        <dbReference type="PROSITE-ProRule" id="PRU00703"/>
    </source>
</evidence>
<dbReference type="Proteomes" id="UP001166402">
    <property type="component" value="Unassembled WGS sequence"/>
</dbReference>
<evidence type="ECO:0000259" key="2">
    <source>
        <dbReference type="PROSITE" id="PS51371"/>
    </source>
</evidence>
<dbReference type="InterPro" id="IPR029044">
    <property type="entry name" value="Nucleotide-diphossugar_trans"/>
</dbReference>
<feature type="domain" description="CBS" evidence="2">
    <location>
        <begin position="1"/>
        <end position="59"/>
    </location>
</feature>
<reference evidence="3" key="1">
    <citation type="submission" date="2021-03" db="EMBL/GenBank/DDBJ databases">
        <title>Genomic Encyclopedia of Type Strains, Phase IV (KMG-IV): sequencing the most valuable type-strain genomes for metagenomic binning, comparative biology and taxonomic classification.</title>
        <authorList>
            <person name="Goeker M."/>
        </authorList>
    </citation>
    <scope>NUCLEOTIDE SEQUENCE</scope>
    <source>
        <strain evidence="3">DSM 101588</strain>
    </source>
</reference>
<dbReference type="CDD" id="cd06426">
    <property type="entry name" value="NTP_transferase_like_2"/>
    <property type="match status" value="1"/>
</dbReference>
<comment type="caution">
    <text evidence="3">The sequence shown here is derived from an EMBL/GenBank/DDBJ whole genome shotgun (WGS) entry which is preliminary data.</text>
</comment>
<dbReference type="CDD" id="cd04607">
    <property type="entry name" value="CBS_pair_NTP_transferase_assoc"/>
    <property type="match status" value="1"/>
</dbReference>
<dbReference type="PANTHER" id="PTHR22572">
    <property type="entry name" value="SUGAR-1-PHOSPHATE GUANYL TRANSFERASE"/>
    <property type="match status" value="1"/>
</dbReference>
<dbReference type="Gene3D" id="3.90.550.10">
    <property type="entry name" value="Spore Coat Polysaccharide Biosynthesis Protein SpsA, Chain A"/>
    <property type="match status" value="1"/>
</dbReference>
<dbReference type="Gene3D" id="3.10.580.10">
    <property type="entry name" value="CBS-domain"/>
    <property type="match status" value="1"/>
</dbReference>
<dbReference type="RefSeq" id="WP_209453745.1">
    <property type="nucleotide sequence ID" value="NZ_JAGGLT010000013.1"/>
</dbReference>
<dbReference type="SUPFAM" id="SSF54631">
    <property type="entry name" value="CBS-domain pair"/>
    <property type="match status" value="1"/>
</dbReference>
<dbReference type="EMBL" id="JAGGLT010000013">
    <property type="protein sequence ID" value="MBP2071887.1"/>
    <property type="molecule type" value="Genomic_DNA"/>
</dbReference>
<dbReference type="InterPro" id="IPR000644">
    <property type="entry name" value="CBS_dom"/>
</dbReference>
<gene>
    <name evidence="3" type="ORF">J2Z80_001408</name>
</gene>